<dbReference type="GO" id="GO:0006911">
    <property type="term" value="P:phagocytosis, engulfment"/>
    <property type="evidence" value="ECO:0007669"/>
    <property type="project" value="UniProtKB-ARBA"/>
</dbReference>
<keyword evidence="15" id="KW-0812">Transmembrane</keyword>
<protein>
    <recommendedName>
        <fullName evidence="13">High affinity immunoglobulin gamma Fc receptor I</fullName>
    </recommendedName>
    <alternativeName>
        <fullName evidence="14">Fc-gamma RI</fullName>
    </alternativeName>
</protein>
<evidence type="ECO:0000256" key="6">
    <source>
        <dbReference type="ARBA" id="ARBA00022737"/>
    </source>
</evidence>
<evidence type="ECO:0000256" key="5">
    <source>
        <dbReference type="ARBA" id="ARBA00022729"/>
    </source>
</evidence>
<sequence length="444" mass="49361">MKHRSSSAVFSNILQISPFMSKLSWVPPPPPPPGANPTKAMITLQPPWVDVFQEEAVTLQCEGPRQPGDSSAQWFLNGTAIRTLTPRYYIIGAQANDSGEYRCQTELSAPSEPVQLQAHRDWLLLQVSGRVFTEGEPLTMRCHAWKNKIVHKVIFYQNGKAFKYSFQDSELTIPNTNVSHDGIYHCSAMGRYRYTSAGVSVTVQELFQVPVLRASSPLPLQEGSAVTLSCETKLLPDSPALRLYFSFYVGNKTVQARNVSSQYQIPRAGGEDSGSYWCEAATEDGGVRKRSVVLELGVLGSQPPLHVWFHVLPFLVVGILFLFGTILCLKLRKEWKRKQGRTLEIPLSSGPVKNITSYLQNYRHFGGRAEGPGAEELEERAPPKLQETELPYSQEGAVSLSVSRLWLPRLPSEGPEFPLLVPLFLHHASESFTGHPCSISPTQS</sequence>
<keyword evidence="6" id="KW-0677">Repeat</keyword>
<dbReference type="Proteomes" id="UP000001811">
    <property type="component" value="Chromosome 13"/>
</dbReference>
<evidence type="ECO:0000256" key="7">
    <source>
        <dbReference type="ARBA" id="ARBA00022859"/>
    </source>
</evidence>
<dbReference type="GO" id="GO:0019770">
    <property type="term" value="F:IgG receptor activity"/>
    <property type="evidence" value="ECO:0007669"/>
    <property type="project" value="TreeGrafter"/>
</dbReference>
<comment type="subcellular location">
    <subcellularLocation>
        <location evidence="1">Cell membrane</location>
        <topology evidence="1">Single-pass membrane protein</topology>
    </subcellularLocation>
</comment>
<dbReference type="SUPFAM" id="SSF48726">
    <property type="entry name" value="Immunoglobulin"/>
    <property type="match status" value="3"/>
</dbReference>
<keyword evidence="9" id="KW-1015">Disulfide bond</keyword>
<evidence type="ECO:0000256" key="15">
    <source>
        <dbReference type="SAM" id="Phobius"/>
    </source>
</evidence>
<dbReference type="AlphaFoldDB" id="A0A5F9D7D3"/>
<evidence type="ECO:0000256" key="2">
    <source>
        <dbReference type="ARBA" id="ARBA00022475"/>
    </source>
</evidence>
<keyword evidence="2" id="KW-1003">Cell membrane</keyword>
<dbReference type="FunCoup" id="A0A5F9D7D3">
    <property type="interactions" value="119"/>
</dbReference>
<dbReference type="InterPro" id="IPR013783">
    <property type="entry name" value="Ig-like_fold"/>
</dbReference>
<dbReference type="FunFam" id="2.60.40.10:FF:000356">
    <property type="entry name" value="Low affinity immunoglobulin gamma Fc region receptor III-A"/>
    <property type="match status" value="1"/>
</dbReference>
<dbReference type="InterPro" id="IPR013151">
    <property type="entry name" value="Immunoglobulin_dom"/>
</dbReference>
<dbReference type="SMART" id="SM00409">
    <property type="entry name" value="IG"/>
    <property type="match status" value="3"/>
</dbReference>
<name>A0A5F9D7D3_RABIT</name>
<dbReference type="Pfam" id="PF00047">
    <property type="entry name" value="ig"/>
    <property type="match status" value="1"/>
</dbReference>
<comment type="similarity">
    <text evidence="12">Belongs to the immunoglobulin superfamily. FCGR1 family.</text>
</comment>
<evidence type="ECO:0000256" key="12">
    <source>
        <dbReference type="ARBA" id="ARBA00061183"/>
    </source>
</evidence>
<keyword evidence="18" id="KW-1185">Reference proteome</keyword>
<evidence type="ECO:0000256" key="8">
    <source>
        <dbReference type="ARBA" id="ARBA00023136"/>
    </source>
</evidence>
<dbReference type="Ensembl" id="ENSOCUT00000062326.1">
    <property type="protein sequence ID" value="ENSOCUP00000042104.1"/>
    <property type="gene ID" value="ENSOCUG00000038567.1"/>
</dbReference>
<dbReference type="EMBL" id="AAGW02000628">
    <property type="status" value="NOT_ANNOTATED_CDS"/>
    <property type="molecule type" value="Genomic_DNA"/>
</dbReference>
<feature type="transmembrane region" description="Helical" evidence="15">
    <location>
        <begin position="307"/>
        <end position="329"/>
    </location>
</feature>
<organism evidence="17 18">
    <name type="scientific">Oryctolagus cuniculus</name>
    <name type="common">Rabbit</name>
    <dbReference type="NCBI Taxonomy" id="9986"/>
    <lineage>
        <taxon>Eukaryota</taxon>
        <taxon>Metazoa</taxon>
        <taxon>Chordata</taxon>
        <taxon>Craniata</taxon>
        <taxon>Vertebrata</taxon>
        <taxon>Euteleostomi</taxon>
        <taxon>Mammalia</taxon>
        <taxon>Eutheria</taxon>
        <taxon>Euarchontoglires</taxon>
        <taxon>Glires</taxon>
        <taxon>Lagomorpha</taxon>
        <taxon>Leporidae</taxon>
        <taxon>Oryctolagus</taxon>
    </lineage>
</organism>
<proteinExistence type="inferred from homology"/>
<evidence type="ECO:0000313" key="17">
    <source>
        <dbReference type="Ensembl" id="ENSOCUP00000042104.1"/>
    </source>
</evidence>
<keyword evidence="15" id="KW-1133">Transmembrane helix</keyword>
<keyword evidence="11" id="KW-0393">Immunoglobulin domain</keyword>
<dbReference type="InterPro" id="IPR036179">
    <property type="entry name" value="Ig-like_dom_sf"/>
</dbReference>
<reference evidence="17 18" key="1">
    <citation type="journal article" date="2011" name="Nature">
        <title>A high-resolution map of human evolutionary constraint using 29 mammals.</title>
        <authorList>
            <person name="Lindblad-Toh K."/>
            <person name="Garber M."/>
            <person name="Zuk O."/>
            <person name="Lin M.F."/>
            <person name="Parker B.J."/>
            <person name="Washietl S."/>
            <person name="Kheradpour P."/>
            <person name="Ernst J."/>
            <person name="Jordan G."/>
            <person name="Mauceli E."/>
            <person name="Ward L.D."/>
            <person name="Lowe C.B."/>
            <person name="Holloway A.K."/>
            <person name="Clamp M."/>
            <person name="Gnerre S."/>
            <person name="Alfoldi J."/>
            <person name="Beal K."/>
            <person name="Chang J."/>
            <person name="Clawson H."/>
            <person name="Cuff J."/>
            <person name="Di Palma F."/>
            <person name="Fitzgerald S."/>
            <person name="Flicek P."/>
            <person name="Guttman M."/>
            <person name="Hubisz M.J."/>
            <person name="Jaffe D.B."/>
            <person name="Jungreis I."/>
            <person name="Kent W.J."/>
            <person name="Kostka D."/>
            <person name="Lara M."/>
            <person name="Martins A.L."/>
            <person name="Massingham T."/>
            <person name="Moltke I."/>
            <person name="Raney B.J."/>
            <person name="Rasmussen M.D."/>
            <person name="Robinson J."/>
            <person name="Stark A."/>
            <person name="Vilella A.J."/>
            <person name="Wen J."/>
            <person name="Xie X."/>
            <person name="Zody M.C."/>
            <person name="Baldwin J."/>
            <person name="Bloom T."/>
            <person name="Chin C.W."/>
            <person name="Heiman D."/>
            <person name="Nicol R."/>
            <person name="Nusbaum C."/>
            <person name="Young S."/>
            <person name="Wilkinson J."/>
            <person name="Worley K.C."/>
            <person name="Kovar C.L."/>
            <person name="Muzny D.M."/>
            <person name="Gibbs R.A."/>
            <person name="Cree A."/>
            <person name="Dihn H.H."/>
            <person name="Fowler G."/>
            <person name="Jhangiani S."/>
            <person name="Joshi V."/>
            <person name="Lee S."/>
            <person name="Lewis L.R."/>
            <person name="Nazareth L.V."/>
            <person name="Okwuonu G."/>
            <person name="Santibanez J."/>
            <person name="Warren W.C."/>
            <person name="Mardis E.R."/>
            <person name="Weinstock G.M."/>
            <person name="Wilson R.K."/>
            <person name="Delehaunty K."/>
            <person name="Dooling D."/>
            <person name="Fronik C."/>
            <person name="Fulton L."/>
            <person name="Fulton B."/>
            <person name="Graves T."/>
            <person name="Minx P."/>
            <person name="Sodergren E."/>
            <person name="Birney E."/>
            <person name="Margulies E.H."/>
            <person name="Herrero J."/>
            <person name="Green E.D."/>
            <person name="Haussler D."/>
            <person name="Siepel A."/>
            <person name="Goldman N."/>
            <person name="Pollard K.S."/>
            <person name="Pedersen J.S."/>
            <person name="Lander E.S."/>
            <person name="Kellis M."/>
        </authorList>
    </citation>
    <scope>NUCLEOTIDE SEQUENCE [LARGE SCALE GENOMIC DNA]</scope>
    <source>
        <strain evidence="17 18">Thorbecke inbred</strain>
    </source>
</reference>
<dbReference type="GO" id="GO:0050766">
    <property type="term" value="P:positive regulation of phagocytosis"/>
    <property type="evidence" value="ECO:0007669"/>
    <property type="project" value="TreeGrafter"/>
</dbReference>
<accession>A0A5F9D7D3</accession>
<keyword evidence="7" id="KW-0391">Immunity</keyword>
<dbReference type="PANTHER" id="PTHR11481">
    <property type="entry name" value="IMMUNOGLOBULIN FC RECEPTOR"/>
    <property type="match status" value="1"/>
</dbReference>
<feature type="domain" description="Ig-like" evidence="16">
    <location>
        <begin position="134"/>
        <end position="202"/>
    </location>
</feature>
<keyword evidence="3" id="KW-0597">Phosphoprotein</keyword>
<dbReference type="FunFam" id="2.60.40.10:FF:000217">
    <property type="entry name" value="High affinity immunoglobulin gamma Fc receptor I"/>
    <property type="match status" value="1"/>
</dbReference>
<dbReference type="GO" id="GO:0009897">
    <property type="term" value="C:external side of plasma membrane"/>
    <property type="evidence" value="ECO:0007669"/>
    <property type="project" value="TreeGrafter"/>
</dbReference>
<dbReference type="InterPro" id="IPR003599">
    <property type="entry name" value="Ig_sub"/>
</dbReference>
<dbReference type="Gene3D" id="2.60.40.10">
    <property type="entry name" value="Immunoglobulins"/>
    <property type="match status" value="3"/>
</dbReference>
<dbReference type="CDD" id="cd05753">
    <property type="entry name" value="Ig2_FcgammaR_like"/>
    <property type="match status" value="1"/>
</dbReference>
<dbReference type="Bgee" id="ENSOCUG00000038567">
    <property type="expression patterns" value="Expressed in prefrontal cortex and 10 other cell types or tissues"/>
</dbReference>
<reference evidence="17" key="3">
    <citation type="submission" date="2025-09" db="UniProtKB">
        <authorList>
            <consortium name="Ensembl"/>
        </authorList>
    </citation>
    <scope>IDENTIFICATION</scope>
    <source>
        <strain evidence="17">Thorbecke</strain>
    </source>
</reference>
<evidence type="ECO:0000256" key="14">
    <source>
        <dbReference type="ARBA" id="ARBA00083540"/>
    </source>
</evidence>
<keyword evidence="8 15" id="KW-0472">Membrane</keyword>
<dbReference type="PROSITE" id="PS50835">
    <property type="entry name" value="IG_LIKE"/>
    <property type="match status" value="3"/>
</dbReference>
<evidence type="ECO:0000256" key="3">
    <source>
        <dbReference type="ARBA" id="ARBA00022553"/>
    </source>
</evidence>
<evidence type="ECO:0000256" key="1">
    <source>
        <dbReference type="ARBA" id="ARBA00004162"/>
    </source>
</evidence>
<dbReference type="InterPro" id="IPR050488">
    <property type="entry name" value="Ig_Fc_receptor"/>
</dbReference>
<dbReference type="InParanoid" id="A0A5F9D7D3"/>
<feature type="domain" description="Ig-like" evidence="16">
    <location>
        <begin position="37"/>
        <end position="117"/>
    </location>
</feature>
<dbReference type="Pfam" id="PF13895">
    <property type="entry name" value="Ig_2"/>
    <property type="match status" value="2"/>
</dbReference>
<evidence type="ECO:0000259" key="16">
    <source>
        <dbReference type="PROSITE" id="PS50835"/>
    </source>
</evidence>
<dbReference type="GO" id="GO:0045087">
    <property type="term" value="P:innate immune response"/>
    <property type="evidence" value="ECO:0007669"/>
    <property type="project" value="UniProtKB-KW"/>
</dbReference>
<evidence type="ECO:0000256" key="13">
    <source>
        <dbReference type="ARBA" id="ARBA00071992"/>
    </source>
</evidence>
<reference evidence="17" key="2">
    <citation type="submission" date="2025-08" db="UniProtKB">
        <authorList>
            <consortium name="Ensembl"/>
        </authorList>
    </citation>
    <scope>IDENTIFICATION</scope>
    <source>
        <strain evidence="17">Thorbecke</strain>
    </source>
</reference>
<evidence type="ECO:0000256" key="4">
    <source>
        <dbReference type="ARBA" id="ARBA00022588"/>
    </source>
</evidence>
<evidence type="ECO:0000256" key="11">
    <source>
        <dbReference type="ARBA" id="ARBA00023319"/>
    </source>
</evidence>
<keyword evidence="5" id="KW-0732">Signal</keyword>
<feature type="domain" description="Ig-like" evidence="16">
    <location>
        <begin position="210"/>
        <end position="293"/>
    </location>
</feature>
<dbReference type="SMART" id="SM00408">
    <property type="entry name" value="IGc2"/>
    <property type="match status" value="3"/>
</dbReference>
<dbReference type="GO" id="GO:0001788">
    <property type="term" value="P:antibody-dependent cellular cytotoxicity"/>
    <property type="evidence" value="ECO:0007669"/>
    <property type="project" value="UniProtKB-ARBA"/>
</dbReference>
<dbReference type="STRING" id="9986.ENSOCUP00000042104"/>
<dbReference type="FunFam" id="2.60.40.10:FF:000651">
    <property type="entry name" value="Fc receptor like 1"/>
    <property type="match status" value="1"/>
</dbReference>
<dbReference type="GeneTree" id="ENSGT01050000244808"/>
<dbReference type="InterPro" id="IPR007110">
    <property type="entry name" value="Ig-like_dom"/>
</dbReference>
<dbReference type="PANTHER" id="PTHR11481:SF11">
    <property type="entry name" value="HIGH AFFINITY IMMUNOGLOBULIN GAMMA FC RECEPTOR I-RELATED"/>
    <property type="match status" value="1"/>
</dbReference>
<dbReference type="GO" id="GO:0032760">
    <property type="term" value="P:positive regulation of tumor necrosis factor production"/>
    <property type="evidence" value="ECO:0007669"/>
    <property type="project" value="TreeGrafter"/>
</dbReference>
<dbReference type="GO" id="GO:0019864">
    <property type="term" value="F:IgG binding"/>
    <property type="evidence" value="ECO:0007669"/>
    <property type="project" value="TreeGrafter"/>
</dbReference>
<dbReference type="SMR" id="A0A5F9D7D3"/>
<evidence type="ECO:0000256" key="10">
    <source>
        <dbReference type="ARBA" id="ARBA00023180"/>
    </source>
</evidence>
<keyword evidence="4" id="KW-0399">Innate immunity</keyword>
<evidence type="ECO:0000313" key="18">
    <source>
        <dbReference type="Proteomes" id="UP000001811"/>
    </source>
</evidence>
<dbReference type="InterPro" id="IPR003598">
    <property type="entry name" value="Ig_sub2"/>
</dbReference>
<evidence type="ECO:0000256" key="9">
    <source>
        <dbReference type="ARBA" id="ARBA00023157"/>
    </source>
</evidence>
<keyword evidence="10" id="KW-0325">Glycoprotein</keyword>